<name>A0A382WW32_9ZZZZ</name>
<proteinExistence type="predicted"/>
<sequence length="188" mass="20680">SKEPLGTTAQQEESKESSTPAYQEEMPQAVAACIEQSGGEVTKDPVLDEDGNWTGECEVPCWAAVVEGGGDPAEYCGTDVDPEAEAAAREWVIEAMAAAFSIEWLLSDIQSISAEEWVETCYLHAAERSLDWGEADFFQRWKQTMQEATDISFVATRLLEGTGEYGDAWLHACSAELLTPQEMERWAS</sequence>
<dbReference type="EMBL" id="UINC01163040">
    <property type="protein sequence ID" value="SVD63126.1"/>
    <property type="molecule type" value="Genomic_DNA"/>
</dbReference>
<feature type="compositionally biased region" description="Polar residues" evidence="1">
    <location>
        <begin position="7"/>
        <end position="21"/>
    </location>
</feature>
<organism evidence="2">
    <name type="scientific">marine metagenome</name>
    <dbReference type="NCBI Taxonomy" id="408172"/>
    <lineage>
        <taxon>unclassified sequences</taxon>
        <taxon>metagenomes</taxon>
        <taxon>ecological metagenomes</taxon>
    </lineage>
</organism>
<accession>A0A382WW32</accession>
<reference evidence="2" key="1">
    <citation type="submission" date="2018-05" db="EMBL/GenBank/DDBJ databases">
        <authorList>
            <person name="Lanie J.A."/>
            <person name="Ng W.-L."/>
            <person name="Kazmierczak K.M."/>
            <person name="Andrzejewski T.M."/>
            <person name="Davidsen T.M."/>
            <person name="Wayne K.J."/>
            <person name="Tettelin H."/>
            <person name="Glass J.I."/>
            <person name="Rusch D."/>
            <person name="Podicherti R."/>
            <person name="Tsui H.-C.T."/>
            <person name="Winkler M.E."/>
        </authorList>
    </citation>
    <scope>NUCLEOTIDE SEQUENCE</scope>
</reference>
<feature type="non-terminal residue" evidence="2">
    <location>
        <position position="1"/>
    </location>
</feature>
<feature type="region of interest" description="Disordered" evidence="1">
    <location>
        <begin position="1"/>
        <end position="29"/>
    </location>
</feature>
<protein>
    <submittedName>
        <fullName evidence="2">Uncharacterized protein</fullName>
    </submittedName>
</protein>
<gene>
    <name evidence="2" type="ORF">METZ01_LOCUS415980</name>
</gene>
<dbReference type="AlphaFoldDB" id="A0A382WW32"/>
<evidence type="ECO:0000256" key="1">
    <source>
        <dbReference type="SAM" id="MobiDB-lite"/>
    </source>
</evidence>
<evidence type="ECO:0000313" key="2">
    <source>
        <dbReference type="EMBL" id="SVD63126.1"/>
    </source>
</evidence>